<sequence length="146" mass="17688">MKPPQAYRSLLIEFVTSTWTLYEYFRNKNKKDPRFWNFSQDEQERERAFKNWLQESGKQKGQHLIKAKDFQNLLTEKASLTRLDYKSFKERVQHDVRFLAFPSNSSHKKPLMMNIATHQWLYLIQTYYKWCTPNLTKIPTPSSVQY</sequence>
<keyword evidence="3" id="KW-1185">Reference proteome</keyword>
<dbReference type="Proteomes" id="UP000238274">
    <property type="component" value="Unassembled WGS sequence"/>
</dbReference>
<dbReference type="EMBL" id="PKSM01000198">
    <property type="protein sequence ID" value="POW03432.1"/>
    <property type="molecule type" value="Genomic_DNA"/>
</dbReference>
<reference evidence="1 3" key="1">
    <citation type="submission" date="2017-12" db="EMBL/GenBank/DDBJ databases">
        <title>Gene loss provides genomic basis for host adaptation in cereal stripe rust fungi.</title>
        <authorList>
            <person name="Xia C."/>
        </authorList>
    </citation>
    <scope>NUCLEOTIDE SEQUENCE [LARGE SCALE GENOMIC DNA]</scope>
    <source>
        <strain evidence="1 3">93TX-2</strain>
    </source>
</reference>
<dbReference type="EMBL" id="PKSM01000450">
    <property type="protein sequence ID" value="POV94932.1"/>
    <property type="molecule type" value="Genomic_DNA"/>
</dbReference>
<dbReference type="InterPro" id="IPR036517">
    <property type="entry name" value="FF_domain_sf"/>
</dbReference>
<dbReference type="SUPFAM" id="SSF81698">
    <property type="entry name" value="FF domain"/>
    <property type="match status" value="1"/>
</dbReference>
<reference evidence="3" key="3">
    <citation type="journal article" date="2018" name="Mol. Plant Microbe Interact.">
        <title>Genome sequence resources for the wheat stripe rust pathogen (Puccinia striiformis f. sp. tritici) and the barley stripe rust pathogen (Puccinia striiformis f. sp. hordei).</title>
        <authorList>
            <person name="Xia C."/>
            <person name="Wang M."/>
            <person name="Yin C."/>
            <person name="Cornejo O.E."/>
            <person name="Hulbert S.H."/>
            <person name="Chen X."/>
        </authorList>
    </citation>
    <scope>NUCLEOTIDE SEQUENCE [LARGE SCALE GENOMIC DNA]</scope>
    <source>
        <strain evidence="3">93TX-2</strain>
    </source>
</reference>
<organism evidence="1 3">
    <name type="scientific">Puccinia striiformis</name>
    <dbReference type="NCBI Taxonomy" id="27350"/>
    <lineage>
        <taxon>Eukaryota</taxon>
        <taxon>Fungi</taxon>
        <taxon>Dikarya</taxon>
        <taxon>Basidiomycota</taxon>
        <taxon>Pucciniomycotina</taxon>
        <taxon>Pucciniomycetes</taxon>
        <taxon>Pucciniales</taxon>
        <taxon>Pucciniaceae</taxon>
        <taxon>Puccinia</taxon>
    </lineage>
</organism>
<dbReference type="VEuPathDB" id="FungiDB:PSHT_15946"/>
<evidence type="ECO:0000313" key="2">
    <source>
        <dbReference type="EMBL" id="POW03432.1"/>
    </source>
</evidence>
<evidence type="ECO:0000313" key="1">
    <source>
        <dbReference type="EMBL" id="POV94932.1"/>
    </source>
</evidence>
<protein>
    <submittedName>
        <fullName evidence="1">Uncharacterized protein</fullName>
    </submittedName>
</protein>
<reference evidence="3" key="2">
    <citation type="journal article" date="2018" name="BMC Genomics">
        <title>Genomic insights into host adaptation between the wheat stripe rust pathogen (Puccinia striiformis f. sp. tritici) and the barley stripe rust pathogen (Puccinia striiformis f. sp. hordei).</title>
        <authorList>
            <person name="Xia C."/>
            <person name="Wang M."/>
            <person name="Yin C."/>
            <person name="Cornejo O.E."/>
            <person name="Hulbert S.H."/>
            <person name="Chen X."/>
        </authorList>
    </citation>
    <scope>NUCLEOTIDE SEQUENCE [LARGE SCALE GENOMIC DNA]</scope>
    <source>
        <strain evidence="3">93TX-2</strain>
    </source>
</reference>
<dbReference type="Gene3D" id="1.10.10.440">
    <property type="entry name" value="FF domain"/>
    <property type="match status" value="1"/>
</dbReference>
<dbReference type="VEuPathDB" id="FungiDB:PSTT_09399"/>
<comment type="caution">
    <text evidence="1">The sequence shown here is derived from an EMBL/GenBank/DDBJ whole genome shotgun (WGS) entry which is preliminary data.</text>
</comment>
<gene>
    <name evidence="2" type="ORF">PSHT_11697</name>
    <name evidence="1" type="ORF">PSHT_15946</name>
</gene>
<name>A0A2S4UCC4_9BASI</name>
<evidence type="ECO:0000313" key="3">
    <source>
        <dbReference type="Proteomes" id="UP000238274"/>
    </source>
</evidence>
<accession>A0A2S4UCC4</accession>
<proteinExistence type="predicted"/>
<dbReference type="Pfam" id="PF01846">
    <property type="entry name" value="FF"/>
    <property type="match status" value="1"/>
</dbReference>
<dbReference type="VEuPathDB" id="FungiDB:PSHT_11697"/>
<dbReference type="OrthoDB" id="410044at2759"/>
<dbReference type="InterPro" id="IPR002713">
    <property type="entry name" value="FF_domain"/>
</dbReference>